<dbReference type="Gene3D" id="1.20.1050.90">
    <property type="entry name" value="RecF/RecN/SMC, N-terminal domain"/>
    <property type="match status" value="1"/>
</dbReference>
<keyword evidence="3 6" id="KW-0547">Nucleotide-binding</keyword>
<dbReference type="InterPro" id="IPR003395">
    <property type="entry name" value="RecF/RecN/SMC_N"/>
</dbReference>
<comment type="function">
    <text evidence="6">The RecF protein is involved in DNA metabolism; it is required for DNA replication and normal SOS inducibility. RecF binds preferentially to single-stranded, linear DNA. It also seems to bind ATP.</text>
</comment>
<dbReference type="EMBL" id="DRVY01000060">
    <property type="protein sequence ID" value="HHR92285.1"/>
    <property type="molecule type" value="Genomic_DNA"/>
</dbReference>
<comment type="caution">
    <text evidence="6">Lacks conserved residue(s) required for the propagation of feature annotation.</text>
</comment>
<gene>
    <name evidence="6" type="primary">recF</name>
    <name evidence="8" type="ORF">ENL96_02115</name>
</gene>
<dbReference type="Pfam" id="PF02463">
    <property type="entry name" value="SMC_N"/>
    <property type="match status" value="1"/>
</dbReference>
<keyword evidence="2 6" id="KW-0235">DNA replication</keyword>
<dbReference type="GO" id="GO:0005524">
    <property type="term" value="F:ATP binding"/>
    <property type="evidence" value="ECO:0007669"/>
    <property type="project" value="UniProtKB-UniRule"/>
</dbReference>
<evidence type="ECO:0000256" key="4">
    <source>
        <dbReference type="ARBA" id="ARBA00022840"/>
    </source>
</evidence>
<dbReference type="GO" id="GO:0006260">
    <property type="term" value="P:DNA replication"/>
    <property type="evidence" value="ECO:0007669"/>
    <property type="project" value="UniProtKB-UniRule"/>
</dbReference>
<evidence type="ECO:0000256" key="6">
    <source>
        <dbReference type="HAMAP-Rule" id="MF_00365"/>
    </source>
</evidence>
<evidence type="ECO:0000259" key="7">
    <source>
        <dbReference type="Pfam" id="PF02463"/>
    </source>
</evidence>
<comment type="subcellular location">
    <subcellularLocation>
        <location evidence="6">Cytoplasm</location>
    </subcellularLocation>
</comment>
<evidence type="ECO:0000313" key="8">
    <source>
        <dbReference type="EMBL" id="HHR92285.1"/>
    </source>
</evidence>
<dbReference type="GO" id="GO:0006302">
    <property type="term" value="P:double-strand break repair"/>
    <property type="evidence" value="ECO:0007669"/>
    <property type="project" value="TreeGrafter"/>
</dbReference>
<evidence type="ECO:0000256" key="5">
    <source>
        <dbReference type="ARBA" id="ARBA00023125"/>
    </source>
</evidence>
<dbReference type="InterPro" id="IPR027417">
    <property type="entry name" value="P-loop_NTPase"/>
</dbReference>
<organism evidence="8">
    <name type="scientific">candidate division CPR3 bacterium</name>
    <dbReference type="NCBI Taxonomy" id="2268181"/>
    <lineage>
        <taxon>Bacteria</taxon>
        <taxon>Bacteria division CPR3</taxon>
    </lineage>
</organism>
<dbReference type="PANTHER" id="PTHR32182">
    <property type="entry name" value="DNA REPLICATION AND REPAIR PROTEIN RECF"/>
    <property type="match status" value="1"/>
</dbReference>
<dbReference type="GO" id="GO:0000731">
    <property type="term" value="P:DNA synthesis involved in DNA repair"/>
    <property type="evidence" value="ECO:0007669"/>
    <property type="project" value="TreeGrafter"/>
</dbReference>
<keyword evidence="4 6" id="KW-0067">ATP-binding</keyword>
<dbReference type="GO" id="GO:0003697">
    <property type="term" value="F:single-stranded DNA binding"/>
    <property type="evidence" value="ECO:0007669"/>
    <property type="project" value="UniProtKB-UniRule"/>
</dbReference>
<dbReference type="AlphaFoldDB" id="A0A7C5UUF8"/>
<comment type="similarity">
    <text evidence="6">Belongs to the RecF family.</text>
</comment>
<keyword evidence="5 6" id="KW-0238">DNA-binding</keyword>
<sequence>MFCMFIKSVTIKNFRNILNCSLKFKKGFNLIVAPNATGKTNVLEAISVLSYGYSVRAKDQKDLSPSPSLLTRTQNPLFHKDLLNSLEASNNLDILYNNPTTAQAVSSLSSSSVSKIPQTDLQPTTIEGLVDTKRGQKKVVCRMTFQAGRVEKAFLIDKRKVNFSQFVGNLFTIFFSSSTIDLVSRSPSLRRKFVDNIMVLLYPGYYNSILEYHKSLIRRNFVIRSGKLETLDQWSKITAHYGAILISQRNIFFKSLNKFLEKQQSGLEVVYKPSVEIDDVFDEDPESKFLYLLNKERQNDIKLGRTTIGPHLDDWQLFSVKNDEKRNLGRFGSRGEQRVGMSAVVFSLVSFVGEILGDKPVILADDIFSDLDERYQEILLNRSLDIGCQVIATSTPNVFMSIKKFERFGNINAIEFSLD</sequence>
<evidence type="ECO:0000256" key="1">
    <source>
        <dbReference type="ARBA" id="ARBA00022490"/>
    </source>
</evidence>
<keyword evidence="6" id="KW-0234">DNA repair</keyword>
<dbReference type="InterPro" id="IPR001238">
    <property type="entry name" value="DNA-binding_RecF"/>
</dbReference>
<keyword evidence="6" id="KW-0742">SOS response</keyword>
<dbReference type="HAMAP" id="MF_00365">
    <property type="entry name" value="RecF"/>
    <property type="match status" value="1"/>
</dbReference>
<evidence type="ECO:0000256" key="2">
    <source>
        <dbReference type="ARBA" id="ARBA00022705"/>
    </source>
</evidence>
<accession>A0A7C5UUF8</accession>
<dbReference type="Gene3D" id="3.40.50.300">
    <property type="entry name" value="P-loop containing nucleotide triphosphate hydrolases"/>
    <property type="match status" value="2"/>
</dbReference>
<dbReference type="GO" id="GO:0009432">
    <property type="term" value="P:SOS response"/>
    <property type="evidence" value="ECO:0007669"/>
    <property type="project" value="UniProtKB-UniRule"/>
</dbReference>
<name>A0A7C5UUF8_UNCC3</name>
<dbReference type="InterPro" id="IPR042174">
    <property type="entry name" value="RecF_2"/>
</dbReference>
<keyword evidence="6" id="KW-0227">DNA damage</keyword>
<feature type="domain" description="RecF/RecN/SMC N-terminal" evidence="7">
    <location>
        <begin position="5"/>
        <end position="400"/>
    </location>
</feature>
<dbReference type="PANTHER" id="PTHR32182:SF0">
    <property type="entry name" value="DNA REPLICATION AND REPAIR PROTEIN RECF"/>
    <property type="match status" value="1"/>
</dbReference>
<keyword evidence="1 6" id="KW-0963">Cytoplasm</keyword>
<evidence type="ECO:0000256" key="3">
    <source>
        <dbReference type="ARBA" id="ARBA00022741"/>
    </source>
</evidence>
<dbReference type="GO" id="GO:0005737">
    <property type="term" value="C:cytoplasm"/>
    <property type="evidence" value="ECO:0007669"/>
    <property type="project" value="UniProtKB-SubCell"/>
</dbReference>
<comment type="caution">
    <text evidence="8">The sequence shown here is derived from an EMBL/GenBank/DDBJ whole genome shotgun (WGS) entry which is preliminary data.</text>
</comment>
<protein>
    <recommendedName>
        <fullName evidence="6">DNA replication and repair protein RecF</fullName>
    </recommendedName>
</protein>
<reference evidence="8" key="1">
    <citation type="journal article" date="2020" name="mSystems">
        <title>Genome- and Community-Level Interaction Insights into Carbon Utilization and Element Cycling Functions of Hydrothermarchaeota in Hydrothermal Sediment.</title>
        <authorList>
            <person name="Zhou Z."/>
            <person name="Liu Y."/>
            <person name="Xu W."/>
            <person name="Pan J."/>
            <person name="Luo Z.H."/>
            <person name="Li M."/>
        </authorList>
    </citation>
    <scope>NUCLEOTIDE SEQUENCE [LARGE SCALE GENOMIC DNA]</scope>
    <source>
        <strain evidence="8">SpSt-1042</strain>
    </source>
</reference>
<dbReference type="SUPFAM" id="SSF52540">
    <property type="entry name" value="P-loop containing nucleoside triphosphate hydrolases"/>
    <property type="match status" value="1"/>
</dbReference>
<proteinExistence type="inferred from homology"/>